<organism evidence="1 2">
    <name type="scientific">Thioalbus denitrificans</name>
    <dbReference type="NCBI Taxonomy" id="547122"/>
    <lineage>
        <taxon>Bacteria</taxon>
        <taxon>Pseudomonadati</taxon>
        <taxon>Pseudomonadota</taxon>
        <taxon>Gammaproteobacteria</taxon>
        <taxon>Chromatiales</taxon>
        <taxon>Ectothiorhodospiraceae</taxon>
        <taxon>Thioalbus</taxon>
    </lineage>
</organism>
<evidence type="ECO:0000313" key="1">
    <source>
        <dbReference type="EMBL" id="RCX28134.1"/>
    </source>
</evidence>
<dbReference type="AlphaFoldDB" id="A0A369C8L1"/>
<protein>
    <submittedName>
        <fullName evidence="1">Uncharacterized protein</fullName>
    </submittedName>
</protein>
<dbReference type="EMBL" id="QPJY01000008">
    <property type="protein sequence ID" value="RCX28134.1"/>
    <property type="molecule type" value="Genomic_DNA"/>
</dbReference>
<comment type="caution">
    <text evidence="1">The sequence shown here is derived from an EMBL/GenBank/DDBJ whole genome shotgun (WGS) entry which is preliminary data.</text>
</comment>
<gene>
    <name evidence="1" type="ORF">DFQ59_108162</name>
</gene>
<sequence>MSHTAAKGHFGINCLVPKIRKCFQFNWLIVTFFTKNKQVVAIFMGERSFGAFERIYRGFSKFLNLIINGLCIPLKLDQHPPIILLSHQISSRLMVPI</sequence>
<name>A0A369C8L1_9GAMM</name>
<evidence type="ECO:0000313" key="2">
    <source>
        <dbReference type="Proteomes" id="UP000252707"/>
    </source>
</evidence>
<reference evidence="1 2" key="1">
    <citation type="submission" date="2018-07" db="EMBL/GenBank/DDBJ databases">
        <title>Genomic Encyclopedia of Type Strains, Phase IV (KMG-IV): sequencing the most valuable type-strain genomes for metagenomic binning, comparative biology and taxonomic classification.</title>
        <authorList>
            <person name="Goeker M."/>
        </authorList>
    </citation>
    <scope>NUCLEOTIDE SEQUENCE [LARGE SCALE GENOMIC DNA]</scope>
    <source>
        <strain evidence="1 2">DSM 26407</strain>
    </source>
</reference>
<accession>A0A369C8L1</accession>
<keyword evidence="2" id="KW-1185">Reference proteome</keyword>
<dbReference type="Proteomes" id="UP000252707">
    <property type="component" value="Unassembled WGS sequence"/>
</dbReference>
<proteinExistence type="predicted"/>